<evidence type="ECO:0000256" key="7">
    <source>
        <dbReference type="ARBA" id="ARBA00022801"/>
    </source>
</evidence>
<protein>
    <recommendedName>
        <fullName evidence="5 10">Phosphoglycolate phosphatase</fullName>
        <shortName evidence="10">PGP</shortName>
        <shortName evidence="10">PGPase</shortName>
        <ecNumber evidence="5 10">3.1.3.18</ecNumber>
    </recommendedName>
</protein>
<dbReference type="InterPro" id="IPR023214">
    <property type="entry name" value="HAD_sf"/>
</dbReference>
<accession>A0ABW9ZDW0</accession>
<evidence type="ECO:0000256" key="8">
    <source>
        <dbReference type="ARBA" id="ARBA00022842"/>
    </source>
</evidence>
<comment type="pathway">
    <text evidence="3 10">Organic acid metabolism; glycolate biosynthesis; glycolate from 2-phosphoglycolate: step 1/1.</text>
</comment>
<comment type="function">
    <text evidence="10">Specifically catalyzes the dephosphorylation of 2-phosphoglycolate. Is involved in the dissimilation of the intracellular 2-phosphoglycolate formed during the DNA repair of 3'-phosphoglycolate ends, a major class of DNA lesions induced by oxidative stress.</text>
</comment>
<dbReference type="SUPFAM" id="SSF56784">
    <property type="entry name" value="HAD-like"/>
    <property type="match status" value="1"/>
</dbReference>
<feature type="binding site" evidence="10">
    <location>
        <position position="169"/>
    </location>
    <ligand>
        <name>Mg(2+)</name>
        <dbReference type="ChEBI" id="CHEBI:18420"/>
    </ligand>
</feature>
<dbReference type="InterPro" id="IPR006439">
    <property type="entry name" value="HAD-SF_hydro_IA"/>
</dbReference>
<keyword evidence="9 10" id="KW-0119">Carbohydrate metabolism</keyword>
<dbReference type="InterPro" id="IPR023198">
    <property type="entry name" value="PGP-like_dom2"/>
</dbReference>
<evidence type="ECO:0000256" key="9">
    <source>
        <dbReference type="ARBA" id="ARBA00023277"/>
    </source>
</evidence>
<dbReference type="EMBL" id="JAABLP010000001">
    <property type="protein sequence ID" value="NBN62671.1"/>
    <property type="molecule type" value="Genomic_DNA"/>
</dbReference>
<reference evidence="11 12" key="1">
    <citation type="submission" date="2020-01" db="EMBL/GenBank/DDBJ databases">
        <authorList>
            <person name="Peng S.Y."/>
            <person name="Li J."/>
            <person name="Wang M."/>
            <person name="Wang L."/>
            <person name="Wang C.Q."/>
            <person name="Wang J.R."/>
        </authorList>
    </citation>
    <scope>NUCLEOTIDE SEQUENCE [LARGE SCALE GENOMIC DNA]</scope>
    <source>
        <strain evidence="11 12">XCT-34</strain>
    </source>
</reference>
<dbReference type="GO" id="GO:0016787">
    <property type="term" value="F:hydrolase activity"/>
    <property type="evidence" value="ECO:0007669"/>
    <property type="project" value="UniProtKB-KW"/>
</dbReference>
<dbReference type="NCBIfam" id="TIGR01509">
    <property type="entry name" value="HAD-SF-IA-v3"/>
    <property type="match status" value="1"/>
</dbReference>
<dbReference type="SFLD" id="SFLDS00003">
    <property type="entry name" value="Haloacid_Dehalogenase"/>
    <property type="match status" value="1"/>
</dbReference>
<sequence>MTVLVLDLDGTLVDTAGDLVGALNATLERYGHAPVPEPVARPHAGHGALPLLRLGLEHNGVVPDDGLLLPMRKDFLDHYAANIAVVSRPYPDAVEVLEGLRADGWKLAICSNKAEALSRRLLAELRLDGLFGAIIGGDTYPQPKPDARPVLGAIRRAGGEPATAVMVGDTATDIAAARAANIPVIAVNFGYAAVPVRDLGPDHVISHFRELPGAVAAVGIGLRP</sequence>
<dbReference type="Proteomes" id="UP000541347">
    <property type="component" value="Unassembled WGS sequence"/>
</dbReference>
<keyword evidence="12" id="KW-1185">Reference proteome</keyword>
<dbReference type="InterPro" id="IPR041492">
    <property type="entry name" value="HAD_2"/>
</dbReference>
<evidence type="ECO:0000256" key="2">
    <source>
        <dbReference type="ARBA" id="ARBA00001946"/>
    </source>
</evidence>
<evidence type="ECO:0000256" key="3">
    <source>
        <dbReference type="ARBA" id="ARBA00004818"/>
    </source>
</evidence>
<dbReference type="Pfam" id="PF13419">
    <property type="entry name" value="HAD_2"/>
    <property type="match status" value="1"/>
</dbReference>
<evidence type="ECO:0000256" key="10">
    <source>
        <dbReference type="HAMAP-Rule" id="MF_00495"/>
    </source>
</evidence>
<evidence type="ECO:0000256" key="4">
    <source>
        <dbReference type="ARBA" id="ARBA00006171"/>
    </source>
</evidence>
<evidence type="ECO:0000313" key="12">
    <source>
        <dbReference type="Proteomes" id="UP000541347"/>
    </source>
</evidence>
<dbReference type="Gene3D" id="1.10.150.240">
    <property type="entry name" value="Putative phosphatase, domain 2"/>
    <property type="match status" value="1"/>
</dbReference>
<dbReference type="PANTHER" id="PTHR43434">
    <property type="entry name" value="PHOSPHOGLYCOLATE PHOSPHATASE"/>
    <property type="match status" value="1"/>
</dbReference>
<gene>
    <name evidence="11" type="ORF">GWI71_03160</name>
</gene>
<evidence type="ECO:0000313" key="11">
    <source>
        <dbReference type="EMBL" id="NBN62671.1"/>
    </source>
</evidence>
<name>A0ABW9ZDW0_9HYPH</name>
<feature type="binding site" evidence="10">
    <location>
        <position position="7"/>
    </location>
    <ligand>
        <name>Mg(2+)</name>
        <dbReference type="ChEBI" id="CHEBI:18420"/>
    </ligand>
</feature>
<dbReference type="HAMAP" id="MF_00495">
    <property type="entry name" value="GPH_hydrolase_bact"/>
    <property type="match status" value="1"/>
</dbReference>
<organism evidence="11 12">
    <name type="scientific">Pannonibacter tanglangensis</name>
    <dbReference type="NCBI Taxonomy" id="2750084"/>
    <lineage>
        <taxon>Bacteria</taxon>
        <taxon>Pseudomonadati</taxon>
        <taxon>Pseudomonadota</taxon>
        <taxon>Alphaproteobacteria</taxon>
        <taxon>Hyphomicrobiales</taxon>
        <taxon>Stappiaceae</taxon>
        <taxon>Pannonibacter</taxon>
    </lineage>
</organism>
<comment type="cofactor">
    <cofactor evidence="2 10">
        <name>Mg(2+)</name>
        <dbReference type="ChEBI" id="CHEBI:18420"/>
    </cofactor>
</comment>
<proteinExistence type="inferred from homology"/>
<dbReference type="InterPro" id="IPR037512">
    <property type="entry name" value="PGPase_prok"/>
</dbReference>
<dbReference type="RefSeq" id="WP_161673816.1">
    <property type="nucleotide sequence ID" value="NZ_JAABLP010000001.1"/>
</dbReference>
<keyword evidence="7 10" id="KW-0378">Hydrolase</keyword>
<dbReference type="NCBIfam" id="TIGR01549">
    <property type="entry name" value="HAD-SF-IA-v1"/>
    <property type="match status" value="1"/>
</dbReference>
<dbReference type="EC" id="3.1.3.18" evidence="5 10"/>
<keyword evidence="6 10" id="KW-0479">Metal-binding</keyword>
<evidence type="ECO:0000256" key="1">
    <source>
        <dbReference type="ARBA" id="ARBA00000830"/>
    </source>
</evidence>
<comment type="similarity">
    <text evidence="4 10">Belongs to the HAD-like hydrolase superfamily. CbbY/CbbZ/Gph/YieH family.</text>
</comment>
<comment type="catalytic activity">
    <reaction evidence="1 10">
        <text>2-phosphoglycolate + H2O = glycolate + phosphate</text>
        <dbReference type="Rhea" id="RHEA:14369"/>
        <dbReference type="ChEBI" id="CHEBI:15377"/>
        <dbReference type="ChEBI" id="CHEBI:29805"/>
        <dbReference type="ChEBI" id="CHEBI:43474"/>
        <dbReference type="ChEBI" id="CHEBI:58033"/>
        <dbReference type="EC" id="3.1.3.18"/>
    </reaction>
</comment>
<feature type="active site" description="Nucleophile" evidence="10">
    <location>
        <position position="7"/>
    </location>
</feature>
<keyword evidence="8 10" id="KW-0460">Magnesium</keyword>
<comment type="caution">
    <text evidence="11">The sequence shown here is derived from an EMBL/GenBank/DDBJ whole genome shotgun (WGS) entry which is preliminary data.</text>
</comment>
<feature type="binding site" evidence="10">
    <location>
        <position position="9"/>
    </location>
    <ligand>
        <name>Mg(2+)</name>
        <dbReference type="ChEBI" id="CHEBI:18420"/>
    </ligand>
</feature>
<dbReference type="PANTHER" id="PTHR43434:SF1">
    <property type="entry name" value="PHOSPHOGLYCOLATE PHOSPHATASE"/>
    <property type="match status" value="1"/>
</dbReference>
<dbReference type="Gene3D" id="3.40.50.1000">
    <property type="entry name" value="HAD superfamily/HAD-like"/>
    <property type="match status" value="1"/>
</dbReference>
<dbReference type="InterPro" id="IPR050155">
    <property type="entry name" value="HAD-like_hydrolase_sf"/>
</dbReference>
<dbReference type="SFLD" id="SFLDG01129">
    <property type="entry name" value="C1.5:_HAD__Beta-PGM__Phosphata"/>
    <property type="match status" value="1"/>
</dbReference>
<evidence type="ECO:0000256" key="5">
    <source>
        <dbReference type="ARBA" id="ARBA00013078"/>
    </source>
</evidence>
<dbReference type="InterPro" id="IPR036412">
    <property type="entry name" value="HAD-like_sf"/>
</dbReference>
<evidence type="ECO:0000256" key="6">
    <source>
        <dbReference type="ARBA" id="ARBA00022723"/>
    </source>
</evidence>